<dbReference type="InterPro" id="IPR002087">
    <property type="entry name" value="Anti_prolifrtn"/>
</dbReference>
<dbReference type="Proteomes" id="UP000887540">
    <property type="component" value="Unplaced"/>
</dbReference>
<proteinExistence type="inferred from homology"/>
<organism evidence="3 4">
    <name type="scientific">Acrobeloides nanus</name>
    <dbReference type="NCBI Taxonomy" id="290746"/>
    <lineage>
        <taxon>Eukaryota</taxon>
        <taxon>Metazoa</taxon>
        <taxon>Ecdysozoa</taxon>
        <taxon>Nematoda</taxon>
        <taxon>Chromadorea</taxon>
        <taxon>Rhabditida</taxon>
        <taxon>Tylenchina</taxon>
        <taxon>Cephalobomorpha</taxon>
        <taxon>Cephaloboidea</taxon>
        <taxon>Cephalobidae</taxon>
        <taxon>Acrobeloides</taxon>
    </lineage>
</organism>
<comment type="similarity">
    <text evidence="1">Belongs to the BTG family.</text>
</comment>
<accession>A0A914D095</accession>
<dbReference type="WBParaSite" id="ACRNAN_scaffold1639.g20973.t1">
    <property type="protein sequence ID" value="ACRNAN_scaffold1639.g20973.t1"/>
    <property type="gene ID" value="ACRNAN_scaffold1639.g20973"/>
</dbReference>
<feature type="domain" description="Anti-proliferative protein" evidence="2">
    <location>
        <begin position="4"/>
        <end position="74"/>
    </location>
</feature>
<dbReference type="InterPro" id="IPR036054">
    <property type="entry name" value="BTG-like_sf"/>
</dbReference>
<name>A0A914D095_9BILA</name>
<protein>
    <submittedName>
        <fullName evidence="4">Anti-proliferative protein domain-containing protein</fullName>
    </submittedName>
</protein>
<dbReference type="AlphaFoldDB" id="A0A914D095"/>
<evidence type="ECO:0000313" key="4">
    <source>
        <dbReference type="WBParaSite" id="ACRNAN_scaffold1639.g20973.t1"/>
    </source>
</evidence>
<keyword evidence="3" id="KW-1185">Reference proteome</keyword>
<dbReference type="Pfam" id="PF07742">
    <property type="entry name" value="BTG"/>
    <property type="match status" value="1"/>
</dbReference>
<dbReference type="SUPFAM" id="SSF160696">
    <property type="entry name" value="BTG domain-like"/>
    <property type="match status" value="1"/>
</dbReference>
<evidence type="ECO:0000313" key="3">
    <source>
        <dbReference type="Proteomes" id="UP000887540"/>
    </source>
</evidence>
<reference evidence="4" key="1">
    <citation type="submission" date="2022-11" db="UniProtKB">
        <authorList>
            <consortium name="WormBaseParasite"/>
        </authorList>
    </citation>
    <scope>IDENTIFICATION</scope>
</reference>
<evidence type="ECO:0000256" key="1">
    <source>
        <dbReference type="ARBA" id="ARBA00007989"/>
    </source>
</evidence>
<evidence type="ECO:0000259" key="2">
    <source>
        <dbReference type="Pfam" id="PF07742"/>
    </source>
</evidence>
<sequence>MHFRLPRHKVCLYAEQLGNALVLCYHNLWILNGPKKEEDARMLYMKFDGKTSDIFLVAARDIGLEPNEVLFCLP</sequence>
<dbReference type="Gene3D" id="3.90.640.90">
    <property type="entry name" value="Anti-proliferative protein, N-terminal domain"/>
    <property type="match status" value="1"/>
</dbReference>